<sequence length="299" mass="33202">MSGKCGSCGNFMIMGFNLPACEFQPDFLQNSVQVCDAIREVCLRLVLSFVLIFTLAGCHRATPQRAEGIDPTFEGSEQEKRTMAVEAALIAANPGLALRHDRELTIFHKGEAVTTYMNDPKGCQRYFLTGVMKLRGKDGALYPVAGVTCHFANSENTYLVLPNSDKYIVREEASASPDGRVLASGFDRADLTQGSLALADWPHIRDVVIFPAHCTGMVWQDATHFTATCWHNEGPNSSNPYDSFAYYFKADIGKDGFGKWQMQATQWVDRDSLTPRNLNKPLYRFTAAPPPEPHFDKST</sequence>
<accession>A0A1G4PI24</accession>
<organism evidence="1 2">
    <name type="scientific">Asticcacaulis taihuensis</name>
    <dbReference type="NCBI Taxonomy" id="260084"/>
    <lineage>
        <taxon>Bacteria</taxon>
        <taxon>Pseudomonadati</taxon>
        <taxon>Pseudomonadota</taxon>
        <taxon>Alphaproteobacteria</taxon>
        <taxon>Caulobacterales</taxon>
        <taxon>Caulobacteraceae</taxon>
        <taxon>Asticcacaulis</taxon>
    </lineage>
</organism>
<evidence type="ECO:0000313" key="2">
    <source>
        <dbReference type="Proteomes" id="UP000199150"/>
    </source>
</evidence>
<proteinExistence type="predicted"/>
<reference evidence="2" key="1">
    <citation type="submission" date="2016-10" db="EMBL/GenBank/DDBJ databases">
        <authorList>
            <person name="Varghese N."/>
            <person name="Submissions S."/>
        </authorList>
    </citation>
    <scope>NUCLEOTIDE SEQUENCE [LARGE SCALE GENOMIC DNA]</scope>
    <source>
        <strain evidence="2">CGMCC 1.3431</strain>
    </source>
</reference>
<name>A0A1G4PI24_9CAUL</name>
<protein>
    <submittedName>
        <fullName evidence="1">Uncharacterized protein</fullName>
    </submittedName>
</protein>
<dbReference type="EMBL" id="FMTS01000001">
    <property type="protein sequence ID" value="SCW31815.1"/>
    <property type="molecule type" value="Genomic_DNA"/>
</dbReference>
<gene>
    <name evidence="1" type="ORF">SAMN02927928_0382</name>
</gene>
<evidence type="ECO:0000313" key="1">
    <source>
        <dbReference type="EMBL" id="SCW31815.1"/>
    </source>
</evidence>
<keyword evidence="2" id="KW-1185">Reference proteome</keyword>
<dbReference type="Proteomes" id="UP000199150">
    <property type="component" value="Unassembled WGS sequence"/>
</dbReference>
<dbReference type="AlphaFoldDB" id="A0A1G4PI24"/>